<evidence type="ECO:0000259" key="2">
    <source>
        <dbReference type="Pfam" id="PF13473"/>
    </source>
</evidence>
<dbReference type="Pfam" id="PF13473">
    <property type="entry name" value="Cupredoxin_1"/>
    <property type="match status" value="1"/>
</dbReference>
<feature type="signal peptide" evidence="1">
    <location>
        <begin position="1"/>
        <end position="22"/>
    </location>
</feature>
<reference evidence="4" key="1">
    <citation type="journal article" date="2019" name="Int. J. Syst. Evol. Microbiol.">
        <title>The Global Catalogue of Microorganisms (GCM) 10K type strain sequencing project: providing services to taxonomists for standard genome sequencing and annotation.</title>
        <authorList>
            <consortium name="The Broad Institute Genomics Platform"/>
            <consortium name="The Broad Institute Genome Sequencing Center for Infectious Disease"/>
            <person name="Wu L."/>
            <person name="Ma J."/>
        </authorList>
    </citation>
    <scope>NUCLEOTIDE SEQUENCE [LARGE SCALE GENOMIC DNA]</scope>
    <source>
        <strain evidence="4">KACC 11904</strain>
    </source>
</reference>
<dbReference type="SUPFAM" id="SSF49503">
    <property type="entry name" value="Cupredoxins"/>
    <property type="match status" value="1"/>
</dbReference>
<dbReference type="InterPro" id="IPR028096">
    <property type="entry name" value="EfeO_Cupredoxin"/>
</dbReference>
<organism evidence="3 4">
    <name type="scientific">Paenibacillus aestuarii</name>
    <dbReference type="NCBI Taxonomy" id="516965"/>
    <lineage>
        <taxon>Bacteria</taxon>
        <taxon>Bacillati</taxon>
        <taxon>Bacillota</taxon>
        <taxon>Bacilli</taxon>
        <taxon>Bacillales</taxon>
        <taxon>Paenibacillaceae</taxon>
        <taxon>Paenibacillus</taxon>
    </lineage>
</organism>
<keyword evidence="4" id="KW-1185">Reference proteome</keyword>
<dbReference type="Proteomes" id="UP001596044">
    <property type="component" value="Unassembled WGS sequence"/>
</dbReference>
<dbReference type="EMBL" id="JBHSMJ010000030">
    <property type="protein sequence ID" value="MFC5450976.1"/>
    <property type="molecule type" value="Genomic_DNA"/>
</dbReference>
<accession>A0ABW0KEN3</accession>
<dbReference type="PROSITE" id="PS51257">
    <property type="entry name" value="PROKAR_LIPOPROTEIN"/>
    <property type="match status" value="1"/>
</dbReference>
<keyword evidence="1" id="KW-0732">Signal</keyword>
<feature type="chain" id="PRO_5045338351" evidence="1">
    <location>
        <begin position="23"/>
        <end position="124"/>
    </location>
</feature>
<name>A0ABW0KEN3_9BACL</name>
<comment type="caution">
    <text evidence="3">The sequence shown here is derived from an EMBL/GenBank/DDBJ whole genome shotgun (WGS) entry which is preliminary data.</text>
</comment>
<gene>
    <name evidence="3" type="ORF">ACFPOG_22260</name>
</gene>
<protein>
    <submittedName>
        <fullName evidence="3">Cupredoxin domain-containing protein</fullName>
    </submittedName>
</protein>
<dbReference type="Gene3D" id="2.60.40.420">
    <property type="entry name" value="Cupredoxins - blue copper proteins"/>
    <property type="match status" value="1"/>
</dbReference>
<feature type="domain" description="EfeO-type cupredoxin-like" evidence="2">
    <location>
        <begin position="28"/>
        <end position="123"/>
    </location>
</feature>
<evidence type="ECO:0000256" key="1">
    <source>
        <dbReference type="SAM" id="SignalP"/>
    </source>
</evidence>
<proteinExistence type="predicted"/>
<evidence type="ECO:0000313" key="4">
    <source>
        <dbReference type="Proteomes" id="UP001596044"/>
    </source>
</evidence>
<evidence type="ECO:0000313" key="3">
    <source>
        <dbReference type="EMBL" id="MFC5450976.1"/>
    </source>
</evidence>
<dbReference type="RefSeq" id="WP_270881556.1">
    <property type="nucleotide sequence ID" value="NZ_JAQFVF010000055.1"/>
</dbReference>
<dbReference type="InterPro" id="IPR008972">
    <property type="entry name" value="Cupredoxin"/>
</dbReference>
<sequence length="124" mass="13393">MKKVWKNAALVAMLVMIVSVFAACGKDEGGATSGTLSVVKEITLQAKNFEFDQKEIRVKKGDKVKITLENAQGSHSVKIEGYDKTIQAGKSVTFTADKTGEFKFACDLFCGQGHGDMTGKLIVE</sequence>